<dbReference type="SMART" id="SM00028">
    <property type="entry name" value="TPR"/>
    <property type="match status" value="3"/>
</dbReference>
<keyword evidence="2" id="KW-0804">Transcription</keyword>
<dbReference type="Gene3D" id="3.40.50.300">
    <property type="entry name" value="P-loop containing nucleotide triphosphate hydrolases"/>
    <property type="match status" value="1"/>
</dbReference>
<dbReference type="SUPFAM" id="SSF46894">
    <property type="entry name" value="C-terminal effector domain of the bipartite response regulators"/>
    <property type="match status" value="1"/>
</dbReference>
<dbReference type="RefSeq" id="WP_306829451.1">
    <property type="nucleotide sequence ID" value="NZ_JAUSRA010000001.1"/>
</dbReference>
<keyword evidence="1" id="KW-0805">Transcription regulation</keyword>
<evidence type="ECO:0000313" key="5">
    <source>
        <dbReference type="Proteomes" id="UP001240984"/>
    </source>
</evidence>
<dbReference type="CDD" id="cd15831">
    <property type="entry name" value="BTAD"/>
    <property type="match status" value="1"/>
</dbReference>
<evidence type="ECO:0000259" key="3">
    <source>
        <dbReference type="SMART" id="SM01043"/>
    </source>
</evidence>
<organism evidence="4 5">
    <name type="scientific">Catenuloplanes nepalensis</name>
    <dbReference type="NCBI Taxonomy" id="587533"/>
    <lineage>
        <taxon>Bacteria</taxon>
        <taxon>Bacillati</taxon>
        <taxon>Actinomycetota</taxon>
        <taxon>Actinomycetes</taxon>
        <taxon>Micromonosporales</taxon>
        <taxon>Micromonosporaceae</taxon>
        <taxon>Catenuloplanes</taxon>
    </lineage>
</organism>
<accession>A0ABT9MS83</accession>
<dbReference type="PANTHER" id="PTHR35807">
    <property type="entry name" value="TRANSCRIPTIONAL REGULATOR REDD-RELATED"/>
    <property type="match status" value="1"/>
</dbReference>
<dbReference type="SUPFAM" id="SSF48452">
    <property type="entry name" value="TPR-like"/>
    <property type="match status" value="4"/>
</dbReference>
<comment type="caution">
    <text evidence="4">The sequence shown here is derived from an EMBL/GenBank/DDBJ whole genome shotgun (WGS) entry which is preliminary data.</text>
</comment>
<keyword evidence="4" id="KW-0238">DNA-binding</keyword>
<dbReference type="InterPro" id="IPR011990">
    <property type="entry name" value="TPR-like_helical_dom_sf"/>
</dbReference>
<dbReference type="Proteomes" id="UP001240984">
    <property type="component" value="Unassembled WGS sequence"/>
</dbReference>
<dbReference type="InterPro" id="IPR036388">
    <property type="entry name" value="WH-like_DNA-bd_sf"/>
</dbReference>
<dbReference type="SUPFAM" id="SSF52540">
    <property type="entry name" value="P-loop containing nucleoside triphosphate hydrolases"/>
    <property type="match status" value="1"/>
</dbReference>
<dbReference type="Pfam" id="PF03704">
    <property type="entry name" value="BTAD"/>
    <property type="match status" value="1"/>
</dbReference>
<dbReference type="Pfam" id="PF13374">
    <property type="entry name" value="TPR_10"/>
    <property type="match status" value="1"/>
</dbReference>
<dbReference type="SMART" id="SM01043">
    <property type="entry name" value="BTAD"/>
    <property type="match status" value="1"/>
</dbReference>
<dbReference type="Pfam" id="PF25000">
    <property type="entry name" value="DUF7779"/>
    <property type="match status" value="1"/>
</dbReference>
<evidence type="ECO:0000256" key="1">
    <source>
        <dbReference type="ARBA" id="ARBA00023015"/>
    </source>
</evidence>
<dbReference type="Gene3D" id="1.10.10.10">
    <property type="entry name" value="Winged helix-like DNA-binding domain superfamily/Winged helix DNA-binding domain"/>
    <property type="match status" value="1"/>
</dbReference>
<name>A0ABT9MS83_9ACTN</name>
<proteinExistence type="predicted"/>
<feature type="domain" description="Bacterial transcriptional activator" evidence="3">
    <location>
        <begin position="100"/>
        <end position="244"/>
    </location>
</feature>
<dbReference type="EMBL" id="JAUSRA010000001">
    <property type="protein sequence ID" value="MDP9794303.1"/>
    <property type="molecule type" value="Genomic_DNA"/>
</dbReference>
<gene>
    <name evidence="4" type="ORF">J2S43_002815</name>
</gene>
<reference evidence="4 5" key="1">
    <citation type="submission" date="2023-07" db="EMBL/GenBank/DDBJ databases">
        <title>Sequencing the genomes of 1000 actinobacteria strains.</title>
        <authorList>
            <person name="Klenk H.-P."/>
        </authorList>
    </citation>
    <scope>NUCLEOTIDE SEQUENCE [LARGE SCALE GENOMIC DNA]</scope>
    <source>
        <strain evidence="4 5">DSM 44710</strain>
    </source>
</reference>
<dbReference type="InterPro" id="IPR056681">
    <property type="entry name" value="DUF7779"/>
</dbReference>
<protein>
    <submittedName>
        <fullName evidence="4">DNA-binding SARP family transcriptional activator</fullName>
    </submittedName>
</protein>
<dbReference type="InterPro" id="IPR019734">
    <property type="entry name" value="TPR_rpt"/>
</dbReference>
<dbReference type="InterPro" id="IPR016032">
    <property type="entry name" value="Sig_transdc_resp-reg_C-effctor"/>
</dbReference>
<evidence type="ECO:0000256" key="2">
    <source>
        <dbReference type="ARBA" id="ARBA00023163"/>
    </source>
</evidence>
<dbReference type="InterPro" id="IPR051677">
    <property type="entry name" value="AfsR-DnrI-RedD_regulator"/>
</dbReference>
<dbReference type="PANTHER" id="PTHR35807:SF1">
    <property type="entry name" value="TRANSCRIPTIONAL REGULATOR REDD"/>
    <property type="match status" value="1"/>
</dbReference>
<dbReference type="Gene3D" id="1.25.40.10">
    <property type="entry name" value="Tetratricopeptide repeat domain"/>
    <property type="match status" value="3"/>
</dbReference>
<dbReference type="GO" id="GO:0003677">
    <property type="term" value="F:DNA binding"/>
    <property type="evidence" value="ECO:0007669"/>
    <property type="project" value="UniProtKB-KW"/>
</dbReference>
<dbReference type="InterPro" id="IPR005158">
    <property type="entry name" value="BTAD"/>
</dbReference>
<keyword evidence="5" id="KW-1185">Reference proteome</keyword>
<dbReference type="InterPro" id="IPR027417">
    <property type="entry name" value="P-loop_NTPase"/>
</dbReference>
<evidence type="ECO:0000313" key="4">
    <source>
        <dbReference type="EMBL" id="MDP9794303.1"/>
    </source>
</evidence>
<sequence>MSDDSDLRVLGPLVIIGGGRETAPPRGHQERLFAALLASAGRPVPVGSLARVLWPGRPPRDPAAAIQPEVSRLRRLLAPAGAIVRYASGCYTLTAPPGLVDLCRFETLAADGRRALHDGDPARAATLLGDALALWRGPAFADLAGDPFDGARRRLDEQRLVARVELGEARLALGHHRELVSELEELTHRHPLHEALAGQLILALYRSGRQAEAMDAYHRLRRRLADDLGQDPGPDLVALYARLLGQDGALGWAGDGALGWAGDGALGWARDGALGWAGRREHRVWNLPPANPKFCGRDRVLAELTELIEPTGTVVLHGMPGIGKSQLALRYAHAAGLPAVWWCPAETPDLLDASLAALAAELGVAVAGDLDRTRAALRQALAGRTRWLLVFDNAEELGHLRHWLPATAETGRVLITSRNPDWEGYATPLAVPVFAPDESRGFLLRHADGDAGSADALADRLGNLPLALEQAAAFCRRTGDSLGSYLGFLGRPGQDMLSRGRTGDYDGTVASTLRIAFARLAGDDPRAADLLRACTFLAADNIPIRVLAAAARGPDDPLRISEAVGTLKRYSLVERRGDTVSVHRLVQELIRAGVREPVRRDTLTRLAGAGRLTAPHLAALLGHLDAAGLWPDGLADEVCRAARQLGDRGAYAAAGRLTNQALRLLERAGQDDPAGRAALLSELGEVLDQAGCDLQGAQPVLREALSILESMPGDTTVATGRTLSRLAHALHCADLTREAYDCHERALRLLRAVPDSADYGHALASFGTTLWWTRDLERSRRAFTEAIAVLEAAHGPAAPDVAVARSGLGTVLQDLGDLTGARDQLVRAVGALRAAHPDAGDAHPEIAQTLDKLGYLLRLAGDRPGALDCHRRAVRALEQLFGADDPRVAMALTNRGLDELDCGDVGAALRTQARAVAVFAAAYGARHSSTLIARTRHAVASRIAGDVQAAADALLTVAADHRATVHRRPDPDLGRTLVQLTLALRAAGRDAEAARREALAELGPDHPDARLLPAV</sequence>